<accession>A0A8J3TPS8</accession>
<dbReference type="AlphaFoldDB" id="A0A8J3TPS8"/>
<keyword evidence="2" id="KW-1185">Reference proteome</keyword>
<sequence>MTRRGARCAHSSGSTLTAIDGRFYRRRWDESRGDEFDAWGHSVWYFEVDDDGWPVRQVEVYDTGPVLRYGPGHEEDQYGSLGQASLNDPEEDWSQFVITRDVFERVWDSADG</sequence>
<gene>
    <name evidence="1" type="ORF">Pme01_47520</name>
</gene>
<reference evidence="1" key="1">
    <citation type="submission" date="2021-01" db="EMBL/GenBank/DDBJ databases">
        <title>Whole genome shotgun sequence of Planosporangium mesophilum NBRC 109066.</title>
        <authorList>
            <person name="Komaki H."/>
            <person name="Tamura T."/>
        </authorList>
    </citation>
    <scope>NUCLEOTIDE SEQUENCE</scope>
    <source>
        <strain evidence="1">NBRC 109066</strain>
    </source>
</reference>
<evidence type="ECO:0000313" key="2">
    <source>
        <dbReference type="Proteomes" id="UP000599074"/>
    </source>
</evidence>
<evidence type="ECO:0000313" key="1">
    <source>
        <dbReference type="EMBL" id="GII25155.1"/>
    </source>
</evidence>
<name>A0A8J3TPS8_9ACTN</name>
<protein>
    <submittedName>
        <fullName evidence="1">Uncharacterized protein</fullName>
    </submittedName>
</protein>
<dbReference type="Proteomes" id="UP000599074">
    <property type="component" value="Unassembled WGS sequence"/>
</dbReference>
<dbReference type="EMBL" id="BOON01000046">
    <property type="protein sequence ID" value="GII25155.1"/>
    <property type="molecule type" value="Genomic_DNA"/>
</dbReference>
<comment type="caution">
    <text evidence="1">The sequence shown here is derived from an EMBL/GenBank/DDBJ whole genome shotgun (WGS) entry which is preliminary data.</text>
</comment>
<proteinExistence type="predicted"/>
<organism evidence="1 2">
    <name type="scientific">Planosporangium mesophilum</name>
    <dbReference type="NCBI Taxonomy" id="689768"/>
    <lineage>
        <taxon>Bacteria</taxon>
        <taxon>Bacillati</taxon>
        <taxon>Actinomycetota</taxon>
        <taxon>Actinomycetes</taxon>
        <taxon>Micromonosporales</taxon>
        <taxon>Micromonosporaceae</taxon>
        <taxon>Planosporangium</taxon>
    </lineage>
</organism>